<evidence type="ECO:0000256" key="10">
    <source>
        <dbReference type="SAM" id="Phobius"/>
    </source>
</evidence>
<dbReference type="InterPro" id="IPR004772">
    <property type="entry name" value="TrkH"/>
</dbReference>
<feature type="transmembrane region" description="Helical" evidence="10">
    <location>
        <begin position="27"/>
        <end position="48"/>
    </location>
</feature>
<evidence type="ECO:0000256" key="5">
    <source>
        <dbReference type="ARBA" id="ARBA00022692"/>
    </source>
</evidence>
<evidence type="ECO:0000256" key="8">
    <source>
        <dbReference type="ARBA" id="ARBA00023065"/>
    </source>
</evidence>
<feature type="transmembrane region" description="Helical" evidence="10">
    <location>
        <begin position="137"/>
        <end position="158"/>
    </location>
</feature>
<protein>
    <submittedName>
        <fullName evidence="11">Ktr system potassium uptake protein B</fullName>
    </submittedName>
</protein>
<evidence type="ECO:0000256" key="6">
    <source>
        <dbReference type="ARBA" id="ARBA00022958"/>
    </source>
</evidence>
<sequence length="455" mass="49832">MSFIPNRTMYVPIKTNKRDKRWSEPKIIIFSFLAILIPGAILLTLPIFSVSGLSFVDALFTATSAISVTGLGVVDTGTHFSTSGKVLLMILMQIGGLGQMTLSAVLLYMFGLRVSLRQQSLTKEQLGQEKFINIRLLVKHIIIFVIICELIGTFFLSLRWVPMMGWDKGLFTAVFHAISAFNNAGFSLFSDNLTQYVDDPLVIITIAMLFILGGLGFTVISDLQRNLHRGFHFLSLHSKIMIIATPILLFAGTIMIWLLEHDNMQTLGSLNTSGQWLAAFFQSATVRTAGFNSVNIGAFTEPGLLVLMLLMLIGAGPTSTGGGIKVSTFIVAILATWSFLKQRDRVVLFKRTISNQTVTKSLAIIVVSGIVLLIAMFALMLTEKAPFYEVMFETISAFATVGVTAGLTATLSEPGKYIIIIVMIIGRLGPLTLAYMLARPKPTLLRYPEDNVATG</sequence>
<keyword evidence="2" id="KW-0813">Transport</keyword>
<organism evidence="11 12">
    <name type="scientific">Photobacterium toruni</name>
    <dbReference type="NCBI Taxonomy" id="1935446"/>
    <lineage>
        <taxon>Bacteria</taxon>
        <taxon>Pseudomonadati</taxon>
        <taxon>Pseudomonadota</taxon>
        <taxon>Gammaproteobacteria</taxon>
        <taxon>Vibrionales</taxon>
        <taxon>Vibrionaceae</taxon>
        <taxon>Photobacterium</taxon>
    </lineage>
</organism>
<dbReference type="GO" id="GO:0015379">
    <property type="term" value="F:potassium:chloride symporter activity"/>
    <property type="evidence" value="ECO:0007669"/>
    <property type="project" value="InterPro"/>
</dbReference>
<dbReference type="RefSeq" id="WP_080174069.1">
    <property type="nucleotide sequence ID" value="NZ_AP024855.1"/>
</dbReference>
<name>A0A1T4R4P0_9GAMM</name>
<dbReference type="Proteomes" id="UP000191116">
    <property type="component" value="Unassembled WGS sequence"/>
</dbReference>
<feature type="transmembrane region" description="Helical" evidence="10">
    <location>
        <begin position="296"/>
        <end position="315"/>
    </location>
</feature>
<feature type="transmembrane region" description="Helical" evidence="10">
    <location>
        <begin position="322"/>
        <end position="340"/>
    </location>
</feature>
<proteinExistence type="predicted"/>
<keyword evidence="3" id="KW-1003">Cell membrane</keyword>
<feature type="transmembrane region" description="Helical" evidence="10">
    <location>
        <begin position="417"/>
        <end position="438"/>
    </location>
</feature>
<feature type="transmembrane region" description="Helical" evidence="10">
    <location>
        <begin position="360"/>
        <end position="381"/>
    </location>
</feature>
<reference evidence="11 12" key="1">
    <citation type="submission" date="2017-02" db="EMBL/GenBank/DDBJ databases">
        <authorList>
            <person name="Peterson S.W."/>
        </authorList>
    </citation>
    <scope>NUCLEOTIDE SEQUENCE [LARGE SCALE GENOMIC DNA]</scope>
    <source>
        <strain evidence="11 12">CECT 9189</strain>
    </source>
</reference>
<keyword evidence="8" id="KW-0406">Ion transport</keyword>
<feature type="transmembrane region" description="Helical" evidence="10">
    <location>
        <begin position="240"/>
        <end position="259"/>
    </location>
</feature>
<feature type="transmembrane region" description="Helical" evidence="10">
    <location>
        <begin position="201"/>
        <end position="220"/>
    </location>
</feature>
<evidence type="ECO:0000256" key="2">
    <source>
        <dbReference type="ARBA" id="ARBA00022448"/>
    </source>
</evidence>
<dbReference type="GO" id="GO:0005886">
    <property type="term" value="C:plasma membrane"/>
    <property type="evidence" value="ECO:0007669"/>
    <property type="project" value="UniProtKB-SubCell"/>
</dbReference>
<evidence type="ECO:0000313" key="12">
    <source>
        <dbReference type="Proteomes" id="UP000191116"/>
    </source>
</evidence>
<dbReference type="PANTHER" id="PTHR32024:SF1">
    <property type="entry name" value="KTR SYSTEM POTASSIUM UPTAKE PROTEIN B"/>
    <property type="match status" value="1"/>
</dbReference>
<accession>A0A1T4R4P0</accession>
<dbReference type="Pfam" id="PF02386">
    <property type="entry name" value="TrkH"/>
    <property type="match status" value="1"/>
</dbReference>
<evidence type="ECO:0000256" key="9">
    <source>
        <dbReference type="ARBA" id="ARBA00023136"/>
    </source>
</evidence>
<feature type="transmembrane region" description="Helical" evidence="10">
    <location>
        <begin position="390"/>
        <end position="411"/>
    </location>
</feature>
<keyword evidence="4" id="KW-0633">Potassium transport</keyword>
<evidence type="ECO:0000256" key="4">
    <source>
        <dbReference type="ARBA" id="ARBA00022538"/>
    </source>
</evidence>
<keyword evidence="7 10" id="KW-1133">Transmembrane helix</keyword>
<evidence type="ECO:0000256" key="3">
    <source>
        <dbReference type="ARBA" id="ARBA00022475"/>
    </source>
</evidence>
<dbReference type="PANTHER" id="PTHR32024">
    <property type="entry name" value="TRK SYSTEM POTASSIUM UPTAKE PROTEIN TRKG-RELATED"/>
    <property type="match status" value="1"/>
</dbReference>
<keyword evidence="9 10" id="KW-0472">Membrane</keyword>
<dbReference type="InterPro" id="IPR003445">
    <property type="entry name" value="Cat_transpt"/>
</dbReference>
<dbReference type="OrthoDB" id="9810952at2"/>
<evidence type="ECO:0000313" key="11">
    <source>
        <dbReference type="EMBL" id="SKA10923.1"/>
    </source>
</evidence>
<comment type="subcellular location">
    <subcellularLocation>
        <location evidence="1">Cell membrane</location>
        <topology evidence="1">Multi-pass membrane protein</topology>
    </subcellularLocation>
</comment>
<keyword evidence="6" id="KW-0630">Potassium</keyword>
<feature type="transmembrane region" description="Helical" evidence="10">
    <location>
        <begin position="86"/>
        <end position="110"/>
    </location>
</feature>
<gene>
    <name evidence="11" type="primary">ktrB</name>
    <name evidence="11" type="ORF">CZ814_01186</name>
</gene>
<evidence type="ECO:0000256" key="1">
    <source>
        <dbReference type="ARBA" id="ARBA00004651"/>
    </source>
</evidence>
<evidence type="ECO:0000256" key="7">
    <source>
        <dbReference type="ARBA" id="ARBA00022989"/>
    </source>
</evidence>
<keyword evidence="5 10" id="KW-0812">Transmembrane</keyword>
<feature type="transmembrane region" description="Helical" evidence="10">
    <location>
        <begin position="170"/>
        <end position="189"/>
    </location>
</feature>
<dbReference type="AlphaFoldDB" id="A0A1T4R4P0"/>
<dbReference type="EMBL" id="FUWP01000004">
    <property type="protein sequence ID" value="SKA10923.1"/>
    <property type="molecule type" value="Genomic_DNA"/>
</dbReference>
<dbReference type="NCBIfam" id="TIGR00933">
    <property type="entry name" value="2a38"/>
    <property type="match status" value="1"/>
</dbReference>